<dbReference type="Proteomes" id="UP000757232">
    <property type="component" value="Unassembled WGS sequence"/>
</dbReference>
<accession>A0A9Q5HRH0</accession>
<dbReference type="InterPro" id="IPR029044">
    <property type="entry name" value="Nucleotide-diphossugar_trans"/>
</dbReference>
<keyword evidence="1" id="KW-1133">Transmembrane helix</keyword>
<dbReference type="OrthoDB" id="2014201at2759"/>
<protein>
    <submittedName>
        <fullName evidence="2">Nucleotide-diphospho-sugar transferase</fullName>
    </submittedName>
</protein>
<keyword evidence="2" id="KW-0808">Transferase</keyword>
<evidence type="ECO:0000313" key="3">
    <source>
        <dbReference type="Proteomes" id="UP000757232"/>
    </source>
</evidence>
<keyword evidence="1" id="KW-0812">Transmembrane</keyword>
<keyword evidence="1" id="KW-0472">Membrane</keyword>
<keyword evidence="3" id="KW-1185">Reference proteome</keyword>
<proteinExistence type="predicted"/>
<dbReference type="InterPro" id="IPR050587">
    <property type="entry name" value="GNT1/Glycosyltrans_8"/>
</dbReference>
<dbReference type="PANTHER" id="PTHR11183">
    <property type="entry name" value="GLYCOGENIN SUBFAMILY MEMBER"/>
    <property type="match status" value="1"/>
</dbReference>
<comment type="caution">
    <text evidence="2">The sequence shown here is derived from an EMBL/GenBank/DDBJ whole genome shotgun (WGS) entry which is preliminary data.</text>
</comment>
<dbReference type="GO" id="GO:0016740">
    <property type="term" value="F:transferase activity"/>
    <property type="evidence" value="ECO:0007669"/>
    <property type="project" value="UniProtKB-KW"/>
</dbReference>
<sequence>MSKSGSVKSSSTQARSPRRKDYFIWITAAIFVLVAIRSLLSSKPLRASPFDLDEFRQLNSLSPVTEEDYSDAGVSLVDRPELQGRAVATTLYSESFASGVLALGHSLRAVNTSARRTLLYYPDRLTIRTLCHLQRNGWELHPVAHRSDKDEQDLLLQLWTLDDVGITSVVYLDSDSLVRRNFDELWSRPFGFAAVPDVYEDERGYSLAFGTSMMLLRTSSAIHNDILDKLSVTGKTYPVGLQEFLNEYFAVQVVKLPYIYNANLAIKQRSPTFWSALTKHIRIVRYTTARPFFEEERRRASKGIWAEEME</sequence>
<organism evidence="2 3">
    <name type="scientific">Sanghuangporus baumii</name>
    <name type="common">Phellinus baumii</name>
    <dbReference type="NCBI Taxonomy" id="108892"/>
    <lineage>
        <taxon>Eukaryota</taxon>
        <taxon>Fungi</taxon>
        <taxon>Dikarya</taxon>
        <taxon>Basidiomycota</taxon>
        <taxon>Agaricomycotina</taxon>
        <taxon>Agaricomycetes</taxon>
        <taxon>Hymenochaetales</taxon>
        <taxon>Hymenochaetaceae</taxon>
        <taxon>Sanghuangporus</taxon>
    </lineage>
</organism>
<name>A0A9Q5HRH0_SANBA</name>
<dbReference type="EMBL" id="LNZH02000215">
    <property type="protein sequence ID" value="OCB84591.1"/>
    <property type="molecule type" value="Genomic_DNA"/>
</dbReference>
<dbReference type="AlphaFoldDB" id="A0A9Q5HRH0"/>
<evidence type="ECO:0000256" key="1">
    <source>
        <dbReference type="SAM" id="Phobius"/>
    </source>
</evidence>
<feature type="transmembrane region" description="Helical" evidence="1">
    <location>
        <begin position="21"/>
        <end position="40"/>
    </location>
</feature>
<reference evidence="2" key="1">
    <citation type="submission" date="2016-06" db="EMBL/GenBank/DDBJ databases">
        <title>Draft Genome sequence of the fungus Inonotus baumii.</title>
        <authorList>
            <person name="Zhu H."/>
            <person name="Lin W."/>
        </authorList>
    </citation>
    <scope>NUCLEOTIDE SEQUENCE</scope>
    <source>
        <strain evidence="2">821</strain>
    </source>
</reference>
<evidence type="ECO:0000313" key="2">
    <source>
        <dbReference type="EMBL" id="OCB84591.1"/>
    </source>
</evidence>
<dbReference type="SUPFAM" id="SSF53448">
    <property type="entry name" value="Nucleotide-diphospho-sugar transferases"/>
    <property type="match status" value="1"/>
</dbReference>
<gene>
    <name evidence="2" type="ORF">A7U60_g8578</name>
</gene>
<dbReference type="Gene3D" id="3.90.550.10">
    <property type="entry name" value="Spore Coat Polysaccharide Biosynthesis Protein SpsA, Chain A"/>
    <property type="match status" value="1"/>
</dbReference>